<feature type="transmembrane region" description="Helical" evidence="1">
    <location>
        <begin position="53"/>
        <end position="74"/>
    </location>
</feature>
<dbReference type="EMBL" id="JACHHY010000006">
    <property type="protein sequence ID" value="MBB5017969.1"/>
    <property type="molecule type" value="Genomic_DNA"/>
</dbReference>
<keyword evidence="3" id="KW-1185">Reference proteome</keyword>
<sequence>MSLQDWLARYGESHQHPINILIHKICVPTIVFTVFGLFWMLPVPDAIRSSISMGGVGYGNLATVVFLLGLGFYLRLSRPMAVGMALMCIANLALLGWLQLAGVDILQLSIVIFVLAWIGQFIGHAIEGKKPSFLQDLQFLLIAPAWTLAPLYRALHIRF</sequence>
<feature type="transmembrane region" description="Helical" evidence="1">
    <location>
        <begin position="20"/>
        <end position="41"/>
    </location>
</feature>
<keyword evidence="1" id="KW-0812">Transmembrane</keyword>
<proteinExistence type="predicted"/>
<protein>
    <submittedName>
        <fullName evidence="2">Putative membrane protein YGL010W</fullName>
    </submittedName>
</protein>
<gene>
    <name evidence="2" type="ORF">HNQ59_001254</name>
</gene>
<keyword evidence="1" id="KW-0472">Membrane</keyword>
<dbReference type="AlphaFoldDB" id="A0A840MLF7"/>
<evidence type="ECO:0000256" key="1">
    <source>
        <dbReference type="SAM" id="Phobius"/>
    </source>
</evidence>
<dbReference type="Proteomes" id="UP000575898">
    <property type="component" value="Unassembled WGS sequence"/>
</dbReference>
<evidence type="ECO:0000313" key="2">
    <source>
        <dbReference type="EMBL" id="MBB5017969.1"/>
    </source>
</evidence>
<comment type="caution">
    <text evidence="2">The sequence shown here is derived from an EMBL/GenBank/DDBJ whole genome shotgun (WGS) entry which is preliminary data.</text>
</comment>
<reference evidence="2 3" key="1">
    <citation type="submission" date="2020-08" db="EMBL/GenBank/DDBJ databases">
        <title>Genomic Encyclopedia of Type Strains, Phase IV (KMG-IV): sequencing the most valuable type-strain genomes for metagenomic binning, comparative biology and taxonomic classification.</title>
        <authorList>
            <person name="Goeker M."/>
        </authorList>
    </citation>
    <scope>NUCLEOTIDE SEQUENCE [LARGE SCALE GENOMIC DNA]</scope>
    <source>
        <strain evidence="2 3">DSM 27165</strain>
    </source>
</reference>
<feature type="transmembrane region" description="Helical" evidence="1">
    <location>
        <begin position="80"/>
        <end position="98"/>
    </location>
</feature>
<evidence type="ECO:0000313" key="3">
    <source>
        <dbReference type="Proteomes" id="UP000575898"/>
    </source>
</evidence>
<dbReference type="GO" id="GO:0046521">
    <property type="term" value="P:sphingoid catabolic process"/>
    <property type="evidence" value="ECO:0007669"/>
    <property type="project" value="TreeGrafter"/>
</dbReference>
<dbReference type="GO" id="GO:0016020">
    <property type="term" value="C:membrane"/>
    <property type="evidence" value="ECO:0007669"/>
    <property type="project" value="GOC"/>
</dbReference>
<feature type="transmembrane region" description="Helical" evidence="1">
    <location>
        <begin position="105"/>
        <end position="126"/>
    </location>
</feature>
<dbReference type="InterPro" id="IPR009305">
    <property type="entry name" value="Mpo1-like"/>
</dbReference>
<dbReference type="Pfam" id="PF06127">
    <property type="entry name" value="Mpo1-like"/>
    <property type="match status" value="1"/>
</dbReference>
<accession>A0A840MLF7</accession>
<dbReference type="PANTHER" id="PTHR28026:SF9">
    <property type="entry name" value="2-HYDROXY-PALMITIC ACID DIOXYGENASE MPO1"/>
    <property type="match status" value="1"/>
</dbReference>
<dbReference type="PANTHER" id="PTHR28026">
    <property type="entry name" value="DUF962 DOMAIN PROTEIN (AFU_ORTHOLOGUE AFUA_8G05310)"/>
    <property type="match status" value="1"/>
</dbReference>
<name>A0A840MLF7_9PROT</name>
<keyword evidence="1" id="KW-1133">Transmembrane helix</keyword>
<organism evidence="2 3">
    <name type="scientific">Chitinivorax tropicus</name>
    <dbReference type="NCBI Taxonomy" id="714531"/>
    <lineage>
        <taxon>Bacteria</taxon>
        <taxon>Pseudomonadati</taxon>
        <taxon>Pseudomonadota</taxon>
        <taxon>Betaproteobacteria</taxon>
        <taxon>Chitinivorax</taxon>
    </lineage>
</organism>